<keyword evidence="3" id="KW-1185">Reference proteome</keyword>
<dbReference type="Proteomes" id="UP001497516">
    <property type="component" value="Chromosome 7"/>
</dbReference>
<evidence type="ECO:0000313" key="2">
    <source>
        <dbReference type="EMBL" id="CAL1399062.1"/>
    </source>
</evidence>
<protein>
    <submittedName>
        <fullName evidence="2">Uncharacterized protein</fullName>
    </submittedName>
</protein>
<dbReference type="EMBL" id="OZ034820">
    <property type="protein sequence ID" value="CAL1399062.1"/>
    <property type="molecule type" value="Genomic_DNA"/>
</dbReference>
<evidence type="ECO:0000313" key="3">
    <source>
        <dbReference type="Proteomes" id="UP001497516"/>
    </source>
</evidence>
<evidence type="ECO:0000256" key="1">
    <source>
        <dbReference type="SAM" id="MobiDB-lite"/>
    </source>
</evidence>
<dbReference type="AlphaFoldDB" id="A0AAV2FM73"/>
<reference evidence="2 3" key="1">
    <citation type="submission" date="2024-04" db="EMBL/GenBank/DDBJ databases">
        <authorList>
            <person name="Fracassetti M."/>
        </authorList>
    </citation>
    <scope>NUCLEOTIDE SEQUENCE [LARGE SCALE GENOMIC DNA]</scope>
</reference>
<accession>A0AAV2FM73</accession>
<gene>
    <name evidence="2" type="ORF">LTRI10_LOCUS39258</name>
</gene>
<sequence length="104" mass="10835">MYHAGGNCRGAADYASRQYGGGGGASSADDECGRTSANNDGQAGRDHAATRSKGMMPKLGGEESADEKDGEKSATGPMGNCSALRRVYESWKLRRKALCRLGSS</sequence>
<feature type="region of interest" description="Disordered" evidence="1">
    <location>
        <begin position="19"/>
        <end position="80"/>
    </location>
</feature>
<organism evidence="2 3">
    <name type="scientific">Linum trigynum</name>
    <dbReference type="NCBI Taxonomy" id="586398"/>
    <lineage>
        <taxon>Eukaryota</taxon>
        <taxon>Viridiplantae</taxon>
        <taxon>Streptophyta</taxon>
        <taxon>Embryophyta</taxon>
        <taxon>Tracheophyta</taxon>
        <taxon>Spermatophyta</taxon>
        <taxon>Magnoliopsida</taxon>
        <taxon>eudicotyledons</taxon>
        <taxon>Gunneridae</taxon>
        <taxon>Pentapetalae</taxon>
        <taxon>rosids</taxon>
        <taxon>fabids</taxon>
        <taxon>Malpighiales</taxon>
        <taxon>Linaceae</taxon>
        <taxon>Linum</taxon>
    </lineage>
</organism>
<name>A0AAV2FM73_9ROSI</name>
<proteinExistence type="predicted"/>